<feature type="non-terminal residue" evidence="1">
    <location>
        <position position="1"/>
    </location>
</feature>
<gene>
    <name evidence="1" type="ORF">AGERDE_LOCUS9485</name>
</gene>
<dbReference type="Proteomes" id="UP000789831">
    <property type="component" value="Unassembled WGS sequence"/>
</dbReference>
<dbReference type="EMBL" id="CAJVPL010002379">
    <property type="protein sequence ID" value="CAG8608814.1"/>
    <property type="molecule type" value="Genomic_DNA"/>
</dbReference>
<sequence>TLYGINVDAFPECPRRIKSFSRLLKLAVANRIISILESLVYCLHKKPGRVVIRFAMDMNKYVRIVENALSHFSSSYPQSFYSKRQWSGLPRRGLEEHFC</sequence>
<keyword evidence="2" id="KW-1185">Reference proteome</keyword>
<evidence type="ECO:0000313" key="1">
    <source>
        <dbReference type="EMBL" id="CAG8608814.1"/>
    </source>
</evidence>
<evidence type="ECO:0000313" key="2">
    <source>
        <dbReference type="Proteomes" id="UP000789831"/>
    </source>
</evidence>
<reference evidence="1" key="1">
    <citation type="submission" date="2021-06" db="EMBL/GenBank/DDBJ databases">
        <authorList>
            <person name="Kallberg Y."/>
            <person name="Tangrot J."/>
            <person name="Rosling A."/>
        </authorList>
    </citation>
    <scope>NUCLEOTIDE SEQUENCE</scope>
    <source>
        <strain evidence="1">MT106</strain>
    </source>
</reference>
<protein>
    <submittedName>
        <fullName evidence="1">6786_t:CDS:1</fullName>
    </submittedName>
</protein>
<proteinExistence type="predicted"/>
<dbReference type="AlphaFoldDB" id="A0A9N9GHM8"/>
<organism evidence="1 2">
    <name type="scientific">Ambispora gerdemannii</name>
    <dbReference type="NCBI Taxonomy" id="144530"/>
    <lineage>
        <taxon>Eukaryota</taxon>
        <taxon>Fungi</taxon>
        <taxon>Fungi incertae sedis</taxon>
        <taxon>Mucoromycota</taxon>
        <taxon>Glomeromycotina</taxon>
        <taxon>Glomeromycetes</taxon>
        <taxon>Archaeosporales</taxon>
        <taxon>Ambisporaceae</taxon>
        <taxon>Ambispora</taxon>
    </lineage>
</organism>
<comment type="caution">
    <text evidence="1">The sequence shown here is derived from an EMBL/GenBank/DDBJ whole genome shotgun (WGS) entry which is preliminary data.</text>
</comment>
<accession>A0A9N9GHM8</accession>
<name>A0A9N9GHM8_9GLOM</name>